<protein>
    <submittedName>
        <fullName evidence="2">GCN5-related N-acetyltransferase</fullName>
    </submittedName>
</protein>
<dbReference type="InterPro" id="IPR000182">
    <property type="entry name" value="GNAT_dom"/>
</dbReference>
<keyword evidence="2" id="KW-0808">Transferase</keyword>
<dbReference type="RefSeq" id="WP_100455181.1">
    <property type="nucleotide sequence ID" value="NZ_UHID01000006.1"/>
</dbReference>
<dbReference type="SUPFAM" id="SSF55729">
    <property type="entry name" value="Acyl-CoA N-acyltransferases (Nat)"/>
    <property type="match status" value="1"/>
</dbReference>
<dbReference type="GeneID" id="95070084"/>
<feature type="domain" description="N-acetyltransferase" evidence="1">
    <location>
        <begin position="33"/>
        <end position="174"/>
    </location>
</feature>
<dbReference type="Gene3D" id="3.40.630.30">
    <property type="match status" value="1"/>
</dbReference>
<dbReference type="Pfam" id="PF13302">
    <property type="entry name" value="Acetyltransf_3"/>
    <property type="match status" value="1"/>
</dbReference>
<evidence type="ECO:0000313" key="2">
    <source>
        <dbReference type="EMBL" id="SUP58099.1"/>
    </source>
</evidence>
<organism evidence="2 3">
    <name type="scientific">Streptomyces griseus</name>
    <dbReference type="NCBI Taxonomy" id="1911"/>
    <lineage>
        <taxon>Bacteria</taxon>
        <taxon>Bacillati</taxon>
        <taxon>Actinomycetota</taxon>
        <taxon>Actinomycetes</taxon>
        <taxon>Kitasatosporales</taxon>
        <taxon>Streptomycetaceae</taxon>
        <taxon>Streptomyces</taxon>
    </lineage>
</organism>
<dbReference type="InterPro" id="IPR016181">
    <property type="entry name" value="Acyl_CoA_acyltransferase"/>
</dbReference>
<reference evidence="2 3" key="1">
    <citation type="submission" date="2018-06" db="EMBL/GenBank/DDBJ databases">
        <authorList>
            <consortium name="Pathogen Informatics"/>
            <person name="Doyle S."/>
        </authorList>
    </citation>
    <scope>NUCLEOTIDE SEQUENCE [LARGE SCALE GENOMIC DNA]</scope>
    <source>
        <strain evidence="2 3">NCTC7807</strain>
    </source>
</reference>
<sequence>MPQLIEPSPALHASWLAARAEWEALGTEDGAGRHLVPEQGLDTAEGFRLWTEALREQETNPVGGYVPATHRWIVEDGVFLGAIDLRHRLNGFLLEAGGHIGYSVRPSARGRSVATWALGEMLKEARARGIDQVLITCDEDNEASARVAEHQGAVLEDVRDTVLGRKCRFWIALDD</sequence>
<dbReference type="PROSITE" id="PS51186">
    <property type="entry name" value="GNAT"/>
    <property type="match status" value="1"/>
</dbReference>
<evidence type="ECO:0000313" key="3">
    <source>
        <dbReference type="Proteomes" id="UP000254150"/>
    </source>
</evidence>
<dbReference type="PANTHER" id="PTHR39173">
    <property type="entry name" value="ACETYLTRANSFERASE"/>
    <property type="match status" value="1"/>
</dbReference>
<gene>
    <name evidence="2" type="ORF">NCTC7807_03529</name>
</gene>
<accession>A0A380P009</accession>
<dbReference type="GO" id="GO:0016747">
    <property type="term" value="F:acyltransferase activity, transferring groups other than amino-acyl groups"/>
    <property type="evidence" value="ECO:0007669"/>
    <property type="project" value="InterPro"/>
</dbReference>
<dbReference type="Proteomes" id="UP000254150">
    <property type="component" value="Unassembled WGS sequence"/>
</dbReference>
<dbReference type="EMBL" id="UHID01000006">
    <property type="protein sequence ID" value="SUP58099.1"/>
    <property type="molecule type" value="Genomic_DNA"/>
</dbReference>
<dbReference type="PANTHER" id="PTHR39173:SF1">
    <property type="entry name" value="ACETYLTRANSFERASE"/>
    <property type="match status" value="1"/>
</dbReference>
<evidence type="ECO:0000259" key="1">
    <source>
        <dbReference type="PROSITE" id="PS51186"/>
    </source>
</evidence>
<proteinExistence type="predicted"/>
<dbReference type="AlphaFoldDB" id="A0A380P009"/>
<name>A0A380P009_STRGR</name>